<feature type="compositionally biased region" description="Low complexity" evidence="1">
    <location>
        <begin position="319"/>
        <end position="350"/>
    </location>
</feature>
<feature type="region of interest" description="Disordered" evidence="1">
    <location>
        <begin position="73"/>
        <end position="169"/>
    </location>
</feature>
<evidence type="ECO:0000313" key="4">
    <source>
        <dbReference type="Proteomes" id="UP000023152"/>
    </source>
</evidence>
<name>X6N9R7_RETFI</name>
<dbReference type="Proteomes" id="UP000023152">
    <property type="component" value="Unassembled WGS sequence"/>
</dbReference>
<feature type="compositionally biased region" description="Basic and acidic residues" evidence="1">
    <location>
        <begin position="152"/>
        <end position="161"/>
    </location>
</feature>
<feature type="region of interest" description="Disordered" evidence="1">
    <location>
        <begin position="287"/>
        <end position="440"/>
    </location>
</feature>
<feature type="compositionally biased region" description="Basic and acidic residues" evidence="1">
    <location>
        <begin position="304"/>
        <end position="316"/>
    </location>
</feature>
<keyword evidence="4" id="KW-1185">Reference proteome</keyword>
<sequence>MSSTSDVEQLCNKYIEQYGHLPENATYLVRYAKSVGVAINYGQANQYLLTKFPKGNEKEKIVMTGFRSSSLTLIKDENKQQSPDQSKELGSWKAPDTNESNSTTPTICSPLNSIPTAIEADTNGSSNIEAKLKRSESNNSGKGTPLSATKPIDIDVKRNEEDPGTNTLNWTDIKTQAQNEEDQTPILTQHLVVSTSTPTTTSIPLSSVSNEHDNNNDKNSNDNDNAQVTSATLMSDVNEENADIKHNDEEENTTTSLSLFNKAAEELEKELQNKLQCEDEEPLHYTNSLTETSAVAGNTFNDRSSSEYKQEKEESCVLKPVAKKPTTVATTPKTKTTSNNNNNNNKNKTNLPIATGGASKTTQLKKQQNTKVSRPTPSVTGTAKDKTSGVADKNKGKAMQGSGSKSSTQSTPKQLASSLSPSKPTAPKSETPKAAPQSEKKQEACEVECFMLRCNLEAKGPESLQAIQRCLEIMYQYQIDQEYVGTMVYHFTRPSPDTRPYYIELTELYQNESIFLKHSASKLITKAYLNAFTPANMRSCNTFVLWNDNINRKLLAITDNVRAVCNHLHAQYAHNEFGYVCHDQYQLCTDRNDNSRILLKFGFSVDKTFDKEFINSWNELSKIASESNAIVFNGYCIPSQDTLDTWECLSVWPSDKCLESFVKHEKAIELFRGIKQRLCTNTHHEEEEKRDGLAQEAKKKMFCEVYTETSIDNSTQETLQMFLLLDNKNIDIRYRTTEIGYILHPDANPNTLKAAQNLYIILGSFFLVILLVSKIKECK</sequence>
<dbReference type="AlphaFoldDB" id="X6N9R7"/>
<feature type="compositionally biased region" description="Polar residues" evidence="1">
    <location>
        <begin position="97"/>
        <end position="115"/>
    </location>
</feature>
<dbReference type="EMBL" id="ASPP01010279">
    <property type="protein sequence ID" value="ETO23035.1"/>
    <property type="molecule type" value="Genomic_DNA"/>
</dbReference>
<evidence type="ECO:0000256" key="2">
    <source>
        <dbReference type="SAM" id="Phobius"/>
    </source>
</evidence>
<feature type="compositionally biased region" description="Polar residues" evidence="1">
    <location>
        <begin position="372"/>
        <end position="381"/>
    </location>
</feature>
<reference evidence="3 4" key="1">
    <citation type="journal article" date="2013" name="Curr. Biol.">
        <title>The Genome of the Foraminiferan Reticulomyxa filosa.</title>
        <authorList>
            <person name="Glockner G."/>
            <person name="Hulsmann N."/>
            <person name="Schleicher M."/>
            <person name="Noegel A.A."/>
            <person name="Eichinger L."/>
            <person name="Gallinger C."/>
            <person name="Pawlowski J."/>
            <person name="Sierra R."/>
            <person name="Euteneuer U."/>
            <person name="Pillet L."/>
            <person name="Moustafa A."/>
            <person name="Platzer M."/>
            <person name="Groth M."/>
            <person name="Szafranski K."/>
            <person name="Schliwa M."/>
        </authorList>
    </citation>
    <scope>NUCLEOTIDE SEQUENCE [LARGE SCALE GENOMIC DNA]</scope>
</reference>
<evidence type="ECO:0000256" key="1">
    <source>
        <dbReference type="SAM" id="MobiDB-lite"/>
    </source>
</evidence>
<accession>X6N9R7</accession>
<feature type="compositionally biased region" description="Low complexity" evidence="1">
    <location>
        <begin position="193"/>
        <end position="209"/>
    </location>
</feature>
<feature type="compositionally biased region" description="Low complexity" evidence="1">
    <location>
        <begin position="360"/>
        <end position="371"/>
    </location>
</feature>
<feature type="compositionally biased region" description="Polar residues" evidence="1">
    <location>
        <begin position="414"/>
        <end position="423"/>
    </location>
</feature>
<keyword evidence="2" id="KW-0812">Transmembrane</keyword>
<feature type="compositionally biased region" description="Low complexity" evidence="1">
    <location>
        <begin position="400"/>
        <end position="413"/>
    </location>
</feature>
<protein>
    <submittedName>
        <fullName evidence="3">Autolysin</fullName>
    </submittedName>
</protein>
<feature type="compositionally biased region" description="Basic and acidic residues" evidence="1">
    <location>
        <begin position="210"/>
        <end position="221"/>
    </location>
</feature>
<feature type="transmembrane region" description="Helical" evidence="2">
    <location>
        <begin position="758"/>
        <end position="775"/>
    </location>
</feature>
<proteinExistence type="predicted"/>
<keyword evidence="2" id="KW-0472">Membrane</keyword>
<comment type="caution">
    <text evidence="3">The sequence shown here is derived from an EMBL/GenBank/DDBJ whole genome shotgun (WGS) entry which is preliminary data.</text>
</comment>
<feature type="compositionally biased region" description="Polar residues" evidence="1">
    <location>
        <begin position="287"/>
        <end position="303"/>
    </location>
</feature>
<organism evidence="3 4">
    <name type="scientific">Reticulomyxa filosa</name>
    <dbReference type="NCBI Taxonomy" id="46433"/>
    <lineage>
        <taxon>Eukaryota</taxon>
        <taxon>Sar</taxon>
        <taxon>Rhizaria</taxon>
        <taxon>Retaria</taxon>
        <taxon>Foraminifera</taxon>
        <taxon>Monothalamids</taxon>
        <taxon>Reticulomyxidae</taxon>
        <taxon>Reticulomyxa</taxon>
    </lineage>
</organism>
<keyword evidence="2" id="KW-1133">Transmembrane helix</keyword>
<feature type="region of interest" description="Disordered" evidence="1">
    <location>
        <begin position="193"/>
        <end position="226"/>
    </location>
</feature>
<feature type="compositionally biased region" description="Basic and acidic residues" evidence="1">
    <location>
        <begin position="383"/>
        <end position="395"/>
    </location>
</feature>
<gene>
    <name evidence="3" type="ORF">RFI_14151</name>
</gene>
<evidence type="ECO:0000313" key="3">
    <source>
        <dbReference type="EMBL" id="ETO23035.1"/>
    </source>
</evidence>